<protein>
    <submittedName>
        <fullName evidence="2">Uncharacterized protein</fullName>
    </submittedName>
</protein>
<proteinExistence type="predicted"/>
<evidence type="ECO:0000313" key="2">
    <source>
        <dbReference type="EMBL" id="REJ27173.1"/>
    </source>
</evidence>
<accession>A0A3E0K2Y3</accession>
<feature type="compositionally biased region" description="Basic and acidic residues" evidence="1">
    <location>
        <begin position="20"/>
        <end position="37"/>
    </location>
</feature>
<evidence type="ECO:0000256" key="1">
    <source>
        <dbReference type="SAM" id="MobiDB-lite"/>
    </source>
</evidence>
<dbReference type="AlphaFoldDB" id="A0A3E0K2Y3"/>
<dbReference type="Proteomes" id="UP000257014">
    <property type="component" value="Unassembled WGS sequence"/>
</dbReference>
<reference evidence="2 3" key="1">
    <citation type="submission" date="2018-03" db="EMBL/GenBank/DDBJ databases">
        <authorList>
            <person name="Keele B.F."/>
        </authorList>
    </citation>
    <scope>NUCLEOTIDE SEQUENCE [LARGE SCALE GENOMIC DNA]</scope>
    <source>
        <strain evidence="2">ZCTH4_d</strain>
    </source>
</reference>
<dbReference type="EMBL" id="QEWE01000022">
    <property type="protein sequence ID" value="REJ27173.1"/>
    <property type="molecule type" value="Genomic_DNA"/>
</dbReference>
<name>A0A3E0K2Y3_9BACI</name>
<dbReference type="RefSeq" id="WP_276644122.1">
    <property type="nucleotide sequence ID" value="NZ_QEWE01000022.1"/>
</dbReference>
<evidence type="ECO:0000313" key="3">
    <source>
        <dbReference type="Proteomes" id="UP000257014"/>
    </source>
</evidence>
<sequence>MLTYNEIRDYSSNMSRSGSGRRDAGEKVLVRPAERKGTASTINSGDGRRPSETPPHSSACIKFFPAQDQTKNQMEKASCKFVLHDNFQKKPPSPGALFPVEIPAIARV</sequence>
<gene>
    <name evidence="2" type="ORF">C6P37_11925</name>
</gene>
<feature type="region of interest" description="Disordered" evidence="1">
    <location>
        <begin position="1"/>
        <end position="57"/>
    </location>
</feature>
<organism evidence="2 3">
    <name type="scientific">Caldibacillus debilis</name>
    <dbReference type="NCBI Taxonomy" id="301148"/>
    <lineage>
        <taxon>Bacteria</taxon>
        <taxon>Bacillati</taxon>
        <taxon>Bacillota</taxon>
        <taxon>Bacilli</taxon>
        <taxon>Bacillales</taxon>
        <taxon>Bacillaceae</taxon>
        <taxon>Caldibacillus</taxon>
    </lineage>
</organism>
<comment type="caution">
    <text evidence="2">The sequence shown here is derived from an EMBL/GenBank/DDBJ whole genome shotgun (WGS) entry which is preliminary data.</text>
</comment>